<organism evidence="2">
    <name type="scientific">Fructobacillus tropaeoli</name>
    <dbReference type="NCBI Taxonomy" id="709323"/>
    <lineage>
        <taxon>Bacteria</taxon>
        <taxon>Bacillati</taxon>
        <taxon>Bacillota</taxon>
        <taxon>Bacilli</taxon>
        <taxon>Lactobacillales</taxon>
        <taxon>Lactobacillaceae</taxon>
        <taxon>Fructobacillus</taxon>
    </lineage>
</organism>
<evidence type="ECO:0000313" key="3">
    <source>
        <dbReference type="Proteomes" id="UP001314262"/>
    </source>
</evidence>
<dbReference type="Proteomes" id="UP000064514">
    <property type="component" value="Unassembled WGS sequence"/>
</dbReference>
<reference evidence="1 3" key="2">
    <citation type="submission" date="2023-10" db="EMBL/GenBank/DDBJ databases">
        <authorList>
            <person name="Botero Cardona J."/>
        </authorList>
    </citation>
    <scope>NUCLEOTIDE SEQUENCE [LARGE SCALE GENOMIC DNA]</scope>
    <source>
        <strain evidence="1 3">R-53137</strain>
    </source>
</reference>
<gene>
    <name evidence="2" type="ORF">FTRO_0060230</name>
    <name evidence="1" type="ORF">R53137_KAKDMLNK_01037</name>
</gene>
<evidence type="ECO:0000313" key="1">
    <source>
        <dbReference type="EMBL" id="CAK1245690.1"/>
    </source>
</evidence>
<name>A0A3F3H3W4_9LACO</name>
<dbReference type="Proteomes" id="UP001314262">
    <property type="component" value="Unassembled WGS sequence"/>
</dbReference>
<proteinExistence type="predicted"/>
<dbReference type="InterPro" id="IPR003772">
    <property type="entry name" value="YceD"/>
</dbReference>
<dbReference type="RefSeq" id="WP_059393950.1">
    <property type="nucleotide sequence ID" value="NZ_BOJU01000004.1"/>
</dbReference>
<dbReference type="Pfam" id="PF02620">
    <property type="entry name" value="YceD"/>
    <property type="match status" value="1"/>
</dbReference>
<dbReference type="STRING" id="709323.GCA_001047135_01120"/>
<dbReference type="AlphaFoldDB" id="A0A3F3H3W4"/>
<sequence>MKYAKQQLAKFQQSPLVIDEKLDLQYLIDERFSDLIIKAPFVQVKGTIKTLANEDIILSASVHADLILPSSRSLAPVDWSTAVDIHETYVADEERLQRFDEDETVFVLEESSLDLDSVILDNLVAVLPSQILTTEEAAGADLPTGQDWQVISEEDFAKQEQEKKEEATDEKQALDPRLSKLDDFFKK</sequence>
<protein>
    <submittedName>
        <fullName evidence="2">Metal-binding protein</fullName>
    </submittedName>
    <submittedName>
        <fullName evidence="1">Uncharacterized in bacteria (YceD</fullName>
    </submittedName>
</protein>
<accession>A0A3F3H3W4</accession>
<dbReference type="EMBL" id="CAUZLT010000004">
    <property type="protein sequence ID" value="CAK1245690.1"/>
    <property type="molecule type" value="Genomic_DNA"/>
</dbReference>
<dbReference type="EMBL" id="DF968083">
    <property type="protein sequence ID" value="GAP04567.1"/>
    <property type="molecule type" value="Genomic_DNA"/>
</dbReference>
<reference evidence="2" key="1">
    <citation type="journal article" date="2015" name="BMC Genomics">
        <title>Comparative genomics of Fructobacillus spp. and Leuconostoc spp. reveals niche-specific evolution of Fructobacillus spp.</title>
        <authorList>
            <person name="Endo A."/>
            <person name="Tanizawa Y."/>
            <person name="Tanaka N."/>
            <person name="Maeno S."/>
            <person name="Kumar H."/>
            <person name="Shiwa Y."/>
            <person name="Okada S."/>
            <person name="Yoshikawa H."/>
            <person name="Dicks L."/>
            <person name="Nakagawa J."/>
            <person name="Arita M."/>
        </authorList>
    </citation>
    <scope>NUCLEOTIDE SEQUENCE [LARGE SCALE GENOMIC DNA]</scope>
    <source>
        <strain evidence="2">F214-1</strain>
    </source>
</reference>
<keyword evidence="3" id="KW-1185">Reference proteome</keyword>
<evidence type="ECO:0000313" key="2">
    <source>
        <dbReference type="EMBL" id="GAP04567.1"/>
    </source>
</evidence>